<dbReference type="PANTHER" id="PTHR33204">
    <property type="entry name" value="TRANSCRIPTIONAL REGULATOR, MARR FAMILY"/>
    <property type="match status" value="1"/>
</dbReference>
<protein>
    <submittedName>
        <fullName evidence="5">Transcriptional regulator</fullName>
    </submittedName>
</protein>
<dbReference type="Proteomes" id="UP000326179">
    <property type="component" value="Chromosome"/>
</dbReference>
<dbReference type="Gene3D" id="1.10.10.10">
    <property type="entry name" value="Winged helix-like DNA-binding domain superfamily/Winged helix DNA-binding domain"/>
    <property type="match status" value="1"/>
</dbReference>
<accession>A0A5Q0L875</accession>
<dbReference type="PANTHER" id="PTHR33204:SF18">
    <property type="entry name" value="TRANSCRIPTIONAL REGULATORY PROTEIN"/>
    <property type="match status" value="1"/>
</dbReference>
<dbReference type="InterPro" id="IPR036390">
    <property type="entry name" value="WH_DNA-bd_sf"/>
</dbReference>
<dbReference type="AlphaFoldDB" id="A0A5Q0L875"/>
<dbReference type="PROSITE" id="PS51118">
    <property type="entry name" value="HTH_HXLR"/>
    <property type="match status" value="1"/>
</dbReference>
<keyword evidence="1" id="KW-0805">Transcription regulation</keyword>
<dbReference type="GO" id="GO:0003677">
    <property type="term" value="F:DNA binding"/>
    <property type="evidence" value="ECO:0007669"/>
    <property type="project" value="UniProtKB-KW"/>
</dbReference>
<evidence type="ECO:0000259" key="4">
    <source>
        <dbReference type="PROSITE" id="PS51118"/>
    </source>
</evidence>
<dbReference type="Pfam" id="PF01638">
    <property type="entry name" value="HxlR"/>
    <property type="match status" value="1"/>
</dbReference>
<dbReference type="InterPro" id="IPR011991">
    <property type="entry name" value="ArsR-like_HTH"/>
</dbReference>
<evidence type="ECO:0000313" key="5">
    <source>
        <dbReference type="EMBL" id="QFZ73004.1"/>
    </source>
</evidence>
<dbReference type="RefSeq" id="WP_153287370.1">
    <property type="nucleotide sequence ID" value="NZ_CP045643.1"/>
</dbReference>
<evidence type="ECO:0000313" key="6">
    <source>
        <dbReference type="Proteomes" id="UP000326179"/>
    </source>
</evidence>
<name>A0A5Q0L875_9ACTN</name>
<dbReference type="InterPro" id="IPR002577">
    <property type="entry name" value="HTH_HxlR"/>
</dbReference>
<organism evidence="5 6">
    <name type="scientific">Streptomyces fagopyri</name>
    <dbReference type="NCBI Taxonomy" id="2662397"/>
    <lineage>
        <taxon>Bacteria</taxon>
        <taxon>Bacillati</taxon>
        <taxon>Actinomycetota</taxon>
        <taxon>Actinomycetes</taxon>
        <taxon>Kitasatosporales</taxon>
        <taxon>Streptomycetaceae</taxon>
        <taxon>Streptomyces</taxon>
    </lineage>
</organism>
<gene>
    <name evidence="5" type="ORF">GFH48_06775</name>
</gene>
<dbReference type="InterPro" id="IPR036388">
    <property type="entry name" value="WH-like_DNA-bd_sf"/>
</dbReference>
<dbReference type="CDD" id="cd00090">
    <property type="entry name" value="HTH_ARSR"/>
    <property type="match status" value="1"/>
</dbReference>
<keyword evidence="2" id="KW-0238">DNA-binding</keyword>
<sequence length="140" mass="15670">MSDALEVLGDRYSLPVLRELLYGFHRFSDLARLTGAPRTLLTGRLRRLEEAGVIVRRQYSERPVRHEYHLTEAGADLIPVILTLKEWGERHTGHAEPKAVFRHTCGAVLHPVTTCGECHEEIRPGGFEVAGGTHPPVMRG</sequence>
<reference evidence="5 6" key="1">
    <citation type="submission" date="2019-10" db="EMBL/GenBank/DDBJ databases">
        <title>A novel species.</title>
        <authorList>
            <person name="Gao J."/>
        </authorList>
    </citation>
    <scope>NUCLEOTIDE SEQUENCE [LARGE SCALE GENOMIC DNA]</scope>
    <source>
        <strain evidence="5 6">QMT-28</strain>
    </source>
</reference>
<keyword evidence="3" id="KW-0804">Transcription</keyword>
<dbReference type="KEGG" id="sfy:GFH48_06775"/>
<feature type="domain" description="HTH hxlR-type" evidence="4">
    <location>
        <begin position="1"/>
        <end position="96"/>
    </location>
</feature>
<dbReference type="SUPFAM" id="SSF46785">
    <property type="entry name" value="Winged helix' DNA-binding domain"/>
    <property type="match status" value="1"/>
</dbReference>
<dbReference type="EMBL" id="CP045643">
    <property type="protein sequence ID" value="QFZ73004.1"/>
    <property type="molecule type" value="Genomic_DNA"/>
</dbReference>
<proteinExistence type="predicted"/>
<evidence type="ECO:0000256" key="2">
    <source>
        <dbReference type="ARBA" id="ARBA00023125"/>
    </source>
</evidence>
<evidence type="ECO:0000256" key="3">
    <source>
        <dbReference type="ARBA" id="ARBA00023163"/>
    </source>
</evidence>
<evidence type="ECO:0000256" key="1">
    <source>
        <dbReference type="ARBA" id="ARBA00023015"/>
    </source>
</evidence>
<keyword evidence="6" id="KW-1185">Reference proteome</keyword>